<protein>
    <recommendedName>
        <fullName evidence="4">Integral membrane protein</fullName>
    </recommendedName>
</protein>
<proteinExistence type="predicted"/>
<feature type="transmembrane region" description="Helical" evidence="1">
    <location>
        <begin position="142"/>
        <end position="161"/>
    </location>
</feature>
<feature type="transmembrane region" description="Helical" evidence="1">
    <location>
        <begin position="55"/>
        <end position="79"/>
    </location>
</feature>
<keyword evidence="1" id="KW-1133">Transmembrane helix</keyword>
<comment type="caution">
    <text evidence="2">The sequence shown here is derived from an EMBL/GenBank/DDBJ whole genome shotgun (WGS) entry which is preliminary data.</text>
</comment>
<feature type="transmembrane region" description="Helical" evidence="1">
    <location>
        <begin position="91"/>
        <end position="112"/>
    </location>
</feature>
<evidence type="ECO:0000313" key="2">
    <source>
        <dbReference type="EMBL" id="TDZ37302.1"/>
    </source>
</evidence>
<evidence type="ECO:0008006" key="4">
    <source>
        <dbReference type="Google" id="ProtNLM"/>
    </source>
</evidence>
<dbReference type="EMBL" id="QAPG01000024">
    <property type="protein sequence ID" value="TDZ37302.1"/>
    <property type="molecule type" value="Genomic_DNA"/>
</dbReference>
<gene>
    <name evidence="2" type="ORF">C8035_v007055</name>
</gene>
<accession>A0A4R8QEV6</accession>
<evidence type="ECO:0000256" key="1">
    <source>
        <dbReference type="SAM" id="Phobius"/>
    </source>
</evidence>
<reference evidence="2 3" key="1">
    <citation type="submission" date="2018-11" db="EMBL/GenBank/DDBJ databases">
        <title>Genome sequence and assembly of Colletotrichum spinosum.</title>
        <authorList>
            <person name="Gan P."/>
            <person name="Shirasu K."/>
        </authorList>
    </citation>
    <scope>NUCLEOTIDE SEQUENCE [LARGE SCALE GENOMIC DNA]</scope>
    <source>
        <strain evidence="2 3">CBS 515.97</strain>
    </source>
</reference>
<name>A0A4R8QEV6_9PEZI</name>
<organism evidence="2 3">
    <name type="scientific">Colletotrichum spinosum</name>
    <dbReference type="NCBI Taxonomy" id="1347390"/>
    <lineage>
        <taxon>Eukaryota</taxon>
        <taxon>Fungi</taxon>
        <taxon>Dikarya</taxon>
        <taxon>Ascomycota</taxon>
        <taxon>Pezizomycotina</taxon>
        <taxon>Sordariomycetes</taxon>
        <taxon>Hypocreomycetidae</taxon>
        <taxon>Glomerellales</taxon>
        <taxon>Glomerellaceae</taxon>
        <taxon>Colletotrichum</taxon>
        <taxon>Colletotrichum orbiculare species complex</taxon>
    </lineage>
</organism>
<keyword evidence="3" id="KW-1185">Reference proteome</keyword>
<evidence type="ECO:0000313" key="3">
    <source>
        <dbReference type="Proteomes" id="UP000295083"/>
    </source>
</evidence>
<dbReference type="Proteomes" id="UP000295083">
    <property type="component" value="Unassembled WGS sequence"/>
</dbReference>
<sequence length="164" mass="18045">MASSLTLTTLRLAPLLSSTCTLLFAHDQHFFLTLFNRPETRKQSTNLIPTYFRLFFRQGVVIVLGFITISTATAIANLYTSPANLRANGTYGWYAAGGLLSFAHLAYVPFVAPHVQTLVDAKEDTNPNDVLDSWLTVNFRRFLTTDLGAWIAFGVAALGSVRAV</sequence>
<keyword evidence="1" id="KW-0472">Membrane</keyword>
<dbReference type="AlphaFoldDB" id="A0A4R8QEV6"/>
<keyword evidence="1" id="KW-0812">Transmembrane</keyword>